<name>Q7M0W9_9ACTN</name>
<sequence>AESTLGAAAAQSGRYFGTAIAAGRLGDSTY</sequence>
<reference evidence="1" key="1">
    <citation type="journal article" date="1993" name="Protein Expr. Purif.">
        <title>Characterization and N-terminal amino acid sequences of beta-(1-4)endoxylanases from Streptomyces roseiscleroticus: purification incorporating a bioprocessing agent.</title>
        <authorList>
            <person name="Grabski A.C."/>
            <person name="Forrester I.T."/>
            <person name="Patel R."/>
            <person name="Jeffries T.W."/>
        </authorList>
    </citation>
    <scope>PROTEIN SEQUENCE</scope>
</reference>
<feature type="non-terminal residue" evidence="1">
    <location>
        <position position="1"/>
    </location>
</feature>
<evidence type="ECO:0000313" key="1">
    <source>
        <dbReference type="PIR" id="D57001"/>
    </source>
</evidence>
<accession>Q7M0W9</accession>
<organism evidence="1">
    <name type="scientific">Streptomyces roseiscleroticus</name>
    <dbReference type="NCBI Taxonomy" id="1972"/>
    <lineage>
        <taxon>Bacteria</taxon>
        <taxon>Bacillati</taxon>
        <taxon>Actinomycetota</taxon>
        <taxon>Actinomycetes</taxon>
        <taxon>Kitasatosporales</taxon>
        <taxon>Streptomycetaceae</taxon>
        <taxon>Streptomyces</taxon>
    </lineage>
</organism>
<dbReference type="AlphaFoldDB" id="Q7M0W9"/>
<dbReference type="PIR" id="D57001">
    <property type="entry name" value="D57001"/>
</dbReference>
<proteinExistence type="evidence at protein level"/>
<dbReference type="EC" id="3.2.1.8" evidence="1"/>
<protein>
    <submittedName>
        <fullName evidence="1">Endo-1,4-beta-xylanase 1</fullName>
        <ecNumber evidence="1">3.2.1.8</ecNumber>
    </submittedName>
</protein>
<keyword id="KW-0903">Direct protein sequencing</keyword>
<dbReference type="GO" id="GO:0031176">
    <property type="term" value="F:endo-1,4-beta-xylanase activity"/>
    <property type="evidence" value="ECO:0007669"/>
    <property type="project" value="UniProtKB-EC"/>
</dbReference>
<feature type="non-terminal residue" evidence="1">
    <location>
        <position position="30"/>
    </location>
</feature>